<organism evidence="2 3">
    <name type="scientific">Oenococcus alcoholitolerans</name>
    <dbReference type="NCBI Taxonomy" id="931074"/>
    <lineage>
        <taxon>Bacteria</taxon>
        <taxon>Bacillati</taxon>
        <taxon>Bacillota</taxon>
        <taxon>Bacilli</taxon>
        <taxon>Lactobacillales</taxon>
        <taxon>Lactobacillaceae</taxon>
        <taxon>Oenococcus</taxon>
    </lineage>
</organism>
<dbReference type="Pfam" id="PF13577">
    <property type="entry name" value="SnoaL_4"/>
    <property type="match status" value="1"/>
</dbReference>
<gene>
    <name evidence="2" type="ORF">Q757_05275</name>
</gene>
<evidence type="ECO:0000313" key="3">
    <source>
        <dbReference type="Proteomes" id="UP000030023"/>
    </source>
</evidence>
<feature type="domain" description="SnoaL-like" evidence="1">
    <location>
        <begin position="14"/>
        <end position="139"/>
    </location>
</feature>
<dbReference type="SUPFAM" id="SSF54427">
    <property type="entry name" value="NTF2-like"/>
    <property type="match status" value="1"/>
</dbReference>
<dbReference type="InterPro" id="IPR032710">
    <property type="entry name" value="NTF2-like_dom_sf"/>
</dbReference>
<dbReference type="EMBL" id="AXCV01000223">
    <property type="protein sequence ID" value="KGO31752.1"/>
    <property type="molecule type" value="Genomic_DNA"/>
</dbReference>
<sequence>MSQFDNDIQRRLTRLEDIQKIKDLKSKYAQFLDNGYDPDGIAGLFAEGGKWIIENKEITGKDAVKEQCRKLIKAQPWSFHNITPYDIHIDADGDHARGNFYVIALLTIRNKNGEDGAYILPGVFNDEFVKKGDQWFFSKVEAFIKQSAPWTEGWVRGGFSKGFFDLDKLLLFSCRLFLKK</sequence>
<dbReference type="Gene3D" id="3.10.450.50">
    <property type="match status" value="1"/>
</dbReference>
<accession>A0ABR4XQK2</accession>
<evidence type="ECO:0000313" key="2">
    <source>
        <dbReference type="EMBL" id="KGO31752.1"/>
    </source>
</evidence>
<keyword evidence="3" id="KW-1185">Reference proteome</keyword>
<dbReference type="InterPro" id="IPR037401">
    <property type="entry name" value="SnoaL-like"/>
</dbReference>
<dbReference type="Proteomes" id="UP000030023">
    <property type="component" value="Unassembled WGS sequence"/>
</dbReference>
<comment type="caution">
    <text evidence="2">The sequence shown here is derived from an EMBL/GenBank/DDBJ whole genome shotgun (WGS) entry which is preliminary data.</text>
</comment>
<protein>
    <recommendedName>
        <fullName evidence="1">SnoaL-like domain-containing protein</fullName>
    </recommendedName>
</protein>
<proteinExistence type="predicted"/>
<name>A0ABR4XQK2_9LACO</name>
<evidence type="ECO:0000259" key="1">
    <source>
        <dbReference type="Pfam" id="PF13577"/>
    </source>
</evidence>
<reference evidence="2 3" key="1">
    <citation type="journal article" date="2014" name="Antonie Van Leeuwenhoek">
        <title>Oenococcus alcoholitolerans sp. nov., a lactic acid bacteria isolated from cachaca and ethanol fermentation processes.</title>
        <authorList>
            <person name="Badotti F."/>
            <person name="Moreira A.P."/>
            <person name="Tonon L.A."/>
            <person name="de Lucena B.T."/>
            <person name="Gomes Fde C."/>
            <person name="Kruger R."/>
            <person name="Thompson C.C."/>
            <person name="de Morais M.A.Jr."/>
            <person name="Rosa C.A."/>
            <person name="Thompson F.L."/>
        </authorList>
    </citation>
    <scope>NUCLEOTIDE SEQUENCE [LARGE SCALE GENOMIC DNA]</scope>
    <source>
        <strain evidence="2 3">UFRJ-M7.2.18</strain>
    </source>
</reference>